<dbReference type="GO" id="GO:0004497">
    <property type="term" value="F:monooxygenase activity"/>
    <property type="evidence" value="ECO:0007669"/>
    <property type="project" value="InterPro"/>
</dbReference>
<feature type="binding site" evidence="2">
    <location>
        <position position="349"/>
    </location>
    <ligand>
        <name>FAD</name>
        <dbReference type="ChEBI" id="CHEBI:57692"/>
    </ligand>
</feature>
<dbReference type="PANTHER" id="PTHR43747:SF4">
    <property type="entry name" value="FLAVIN-DEPENDENT TRYPTOPHAN HALOGENASE"/>
    <property type="match status" value="1"/>
</dbReference>
<dbReference type="PANTHER" id="PTHR43747">
    <property type="entry name" value="FAD-BINDING PROTEIN"/>
    <property type="match status" value="1"/>
</dbReference>
<feature type="binding site" evidence="2">
    <location>
        <position position="81"/>
    </location>
    <ligand>
        <name>7-chloro-L-tryptophan</name>
        <dbReference type="ChEBI" id="CHEBI:58713"/>
    </ligand>
</feature>
<keyword evidence="2" id="KW-0547">Nucleotide-binding</keyword>
<feature type="active site" evidence="1">
    <location>
        <position position="81"/>
    </location>
</feature>
<dbReference type="EMBL" id="CP002008">
    <property type="protein sequence ID" value="ADG10520.1"/>
    <property type="molecule type" value="Genomic_DNA"/>
</dbReference>
<evidence type="ECO:0000313" key="4">
    <source>
        <dbReference type="Proteomes" id="UP000002629"/>
    </source>
</evidence>
<proteinExistence type="predicted"/>
<dbReference type="Gene3D" id="3.50.50.60">
    <property type="entry name" value="FAD/NAD(P)-binding domain"/>
    <property type="match status" value="1"/>
</dbReference>
<dbReference type="eggNOG" id="COG0446">
    <property type="taxonomic scope" value="Bacteria"/>
</dbReference>
<gene>
    <name evidence="3" type="ordered locus">Cseg_2054</name>
</gene>
<feature type="binding site" evidence="2">
    <location>
        <begin position="15"/>
        <end position="18"/>
    </location>
    <ligand>
        <name>FAD</name>
        <dbReference type="ChEBI" id="CHEBI:57692"/>
    </ligand>
</feature>
<sequence length="521" mass="58176">MTTDQRLRRIVIVGGGTAGWMTAAAMGRFLKDGYTRVTLVESEAIGTVGVGESTIPQINIFNRMLGLDENDFVRKTKATFKLGIDFVDWKHVGHSYHHPFGPYGVDMEGVSFHAYWLKLHALGLEDDLGAYSLQTVGARQGKFMRPNGQANSPLGQIAYAFQFDAGLYAKFLRAYSEARGVARQEGKIASVQQDGERGHVTSVTLESGEVIEGDLFIDCSGFRGLLIEQTLKTGYEDWSQWLLNDRAVAMPCALGGSMAPVTRATARPHGWQWRIPLQHRLGNGYAYCSQFVSDEEALADLLKNLDGAPLADPNLIRFTAGRRKKSWNGNVVAIGLSAGFMEPLESQSIHLIQVGISRLLAHFPDRHFRQADIDRYNRTMTFEYEKIRDFLILHFKATARNDTPYWDYLREMPIPDYLADKIELFKGSGRVFRENEELFNDTSWFAVMIGQGILPESYDPMVDCMDEGLFRARMAEIKAVIARSAEVMPDHFAFIRENCDAMAADVSLGSGAGTTHPESVT</sequence>
<dbReference type="RefSeq" id="WP_013079175.1">
    <property type="nucleotide sequence ID" value="NC_014100.1"/>
</dbReference>
<dbReference type="Proteomes" id="UP000002629">
    <property type="component" value="Chromosome"/>
</dbReference>
<dbReference type="STRING" id="509190.Cseg_2054"/>
<dbReference type="InterPro" id="IPR050816">
    <property type="entry name" value="Flavin-dep_Halogenase_NPB"/>
</dbReference>
<protein>
    <submittedName>
        <fullName evidence="3">Tryptophan halogenase</fullName>
    </submittedName>
</protein>
<evidence type="ECO:0000256" key="1">
    <source>
        <dbReference type="PIRSR" id="PIRSR011396-1"/>
    </source>
</evidence>
<organism evidence="3 4">
    <name type="scientific">Caulobacter segnis (strain ATCC 21756 / DSM 7131 / JCM 7823 / NBRC 15250 / LMG 17158 / TK0059)</name>
    <name type="common">Mycoplana segnis</name>
    <dbReference type="NCBI Taxonomy" id="509190"/>
    <lineage>
        <taxon>Bacteria</taxon>
        <taxon>Pseudomonadati</taxon>
        <taxon>Pseudomonadota</taxon>
        <taxon>Alphaproteobacteria</taxon>
        <taxon>Caulobacterales</taxon>
        <taxon>Caulobacteraceae</taxon>
        <taxon>Caulobacter</taxon>
    </lineage>
</organism>
<dbReference type="InterPro" id="IPR033856">
    <property type="entry name" value="Trp_halogen"/>
</dbReference>
<dbReference type="AlphaFoldDB" id="D5VGS7"/>
<keyword evidence="2" id="KW-0285">Flavoprotein</keyword>
<reference evidence="4" key="1">
    <citation type="journal article" date="2011" name="J. Bacteriol.">
        <title>Genome sequences of eight morphologically diverse alphaproteobacteria.</title>
        <authorList>
            <consortium name="US DOE Joint Genome Institute"/>
            <person name="Brown P.J."/>
            <person name="Kysela D.T."/>
            <person name="Buechlein A."/>
            <person name="Hemmerich C."/>
            <person name="Brun Y.V."/>
        </authorList>
    </citation>
    <scope>NUCLEOTIDE SEQUENCE [LARGE SCALE GENOMIC DNA]</scope>
    <source>
        <strain evidence="4">ATCC 21756 / DSM 7131 / JCM 7823 / NBRC 15250 / LMG 17158 / TK0059</strain>
    </source>
</reference>
<dbReference type="PIRSF" id="PIRSF011396">
    <property type="entry name" value="Trp_halogenase"/>
    <property type="match status" value="1"/>
</dbReference>
<evidence type="ECO:0000256" key="2">
    <source>
        <dbReference type="PIRSR" id="PIRSR011396-2"/>
    </source>
</evidence>
<dbReference type="Pfam" id="PF04820">
    <property type="entry name" value="Trp_halogenase"/>
    <property type="match status" value="1"/>
</dbReference>
<dbReference type="SUPFAM" id="SSF51905">
    <property type="entry name" value="FAD/NAD(P)-binding domain"/>
    <property type="match status" value="1"/>
</dbReference>
<dbReference type="HOGENOM" id="CLU_022247_1_0_5"/>
<dbReference type="InterPro" id="IPR036188">
    <property type="entry name" value="FAD/NAD-bd_sf"/>
</dbReference>
<dbReference type="GO" id="GO:0000166">
    <property type="term" value="F:nucleotide binding"/>
    <property type="evidence" value="ECO:0007669"/>
    <property type="project" value="UniProtKB-KW"/>
</dbReference>
<name>D5VGS7_CAUST</name>
<accession>D5VGS7</accession>
<keyword evidence="2" id="KW-0274">FAD</keyword>
<dbReference type="KEGG" id="cse:Cseg_2054"/>
<dbReference type="InterPro" id="IPR006905">
    <property type="entry name" value="Flavin_halogenase"/>
</dbReference>
<feature type="binding site" evidence="2">
    <location>
        <position position="336"/>
    </location>
    <ligand>
        <name>FAD</name>
        <dbReference type="ChEBI" id="CHEBI:57692"/>
    </ligand>
</feature>
<evidence type="ECO:0000313" key="3">
    <source>
        <dbReference type="EMBL" id="ADG10520.1"/>
    </source>
</evidence>
<feature type="binding site" evidence="2">
    <location>
        <position position="345"/>
    </location>
    <ligand>
        <name>L-tryptophan</name>
        <dbReference type="ChEBI" id="CHEBI:57912"/>
    </ligand>
</feature>